<keyword evidence="1" id="KW-0175">Coiled coil</keyword>
<accession>A0A9P1D0Q1</accession>
<evidence type="ECO:0000313" key="3">
    <source>
        <dbReference type="EMBL" id="CAI4002167.1"/>
    </source>
</evidence>
<sequence>TLGYNCLRMDLVTQVYDNDIERNYFLLKELLIGIGFKLQQGNPTLADYQAGFIYLTSTANYHRCFYKKRGGKGRIKDWSHLESTRCRALVTHLLRLTSKTTESRSGEIKVLKKIVVHFQALLGEDDGPDLELVVDDEPIIVETKDEIKDEVQDEAATEPIEDVPVRSRRGAVKETLPYDPMEVPPEVPPGPNPWDTDVEDDEEPLAADTNGGEAASEGAKASSLVSQQAELRADKRREEKEKPPAKPGRKRKEPTEPTEEAGLVSKARGKRPSKEKKTEVEPAASSAPDVPVAAAAKRRARKQTKASEEPKDVEGMAKTPKGKGRGKGRGKSKSGYSPGTSKLKADRAYEKLIGSCLRDMKVPKLGDRKSFTLPSPGSDKSSVGVVLYNEYFYVTKCVTPVTSWPESCADLKVDTKGGVTIPWYCSEGEEKTMIRNAWAQAKVLAGWEEVVPHRSWPLILLALLAKVPPAVPNCIGFTLELMWIHVLDWIGQDLERQNVVRDHWGSAVGFCVKPDAMQGVDLTKDEALHNLMYMGTHGGWSVKPEFSYGNVHGAQLCHSVQDCKAPLPDLQAIIKGGFREPPDWAPALLEPFVGMVQKAAVAGLYIPERTRSASSMDSFNSEDEIAQLEKRLGVKPREPVPVPTASAKSTPIKSPEKKKSKGGIESEKVPKTPDLSDPANAVLDAQIPPWDRLPEPETVPGSIDLGSQEYQPSYLDDPTPGEEAFRKMMDRPLKDVVFPTGRSDWAIEFLRDDVKLWVQRRQECGDVGEIDPAMTQFVDKVVKTGQMLEKLYKEVEPERQAHALFLSKLDRAAVAMKDMQLRKFQELNPGTDPLSSNDFSEKVSKIQEWKKQKLEDQLKVLDRSEQTLKEHEDQHVAILNEMIHAARAMLNSPTVVQPVRVDATAADLMEELSSFLDEKDLVDDNEVKAYNGPPVALDDDEIARAQKNSKMRFYRSLSSSACPAAVVDAARGNRKDRALMAKLYEQWISSNEDWMQSSLVVNNAKSSSTRRRGRYVMKTFKQLRDLYGAAVAKGLRDAKRELEANKSSSDTNCYWMENPDLPGKEEPNLIEQDFELIRVFDSLEFEDETEETAYMSLQSRGTLNEEQTRQLMQQDSSNERMAELLRSNTRSLGLGVADAKAKAMPGTPGGPGEKSDTLRNGFKGELEARSKSLGDAKMKLEELYATCLDEDAVKNNPELQGKIDAAIRACDAAVTSYAGTLRSVKTSMDPPLPKAKRAAKAKSESSFRKVQETLKVVDQVVDSFNQLYANDDMMVTEVRYLIFPCSISTAFGSAKCMSYTLVLTYLWLGKKFLPSSGWKAARHERRAHCESGV</sequence>
<protein>
    <submittedName>
        <fullName evidence="3">Uncharacterized protein</fullName>
    </submittedName>
</protein>
<dbReference type="EMBL" id="CAMXCT020003057">
    <property type="protein sequence ID" value="CAL1155542.1"/>
    <property type="molecule type" value="Genomic_DNA"/>
</dbReference>
<feature type="region of interest" description="Disordered" evidence="2">
    <location>
        <begin position="630"/>
        <end position="722"/>
    </location>
</feature>
<comment type="caution">
    <text evidence="3">The sequence shown here is derived from an EMBL/GenBank/DDBJ whole genome shotgun (WGS) entry which is preliminary data.</text>
</comment>
<name>A0A9P1D0Q1_9DINO</name>
<feature type="compositionally biased region" description="Acidic residues" evidence="2">
    <location>
        <begin position="196"/>
        <end position="205"/>
    </location>
</feature>
<keyword evidence="5" id="KW-1185">Reference proteome</keyword>
<feature type="compositionally biased region" description="Low complexity" evidence="2">
    <location>
        <begin position="211"/>
        <end position="223"/>
    </location>
</feature>
<proteinExistence type="predicted"/>
<feature type="coiled-coil region" evidence="1">
    <location>
        <begin position="851"/>
        <end position="881"/>
    </location>
</feature>
<gene>
    <name evidence="3" type="ORF">C1SCF055_LOCUS28138</name>
</gene>
<feature type="compositionally biased region" description="Basic and acidic residues" evidence="2">
    <location>
        <begin position="231"/>
        <end position="244"/>
    </location>
</feature>
<feature type="compositionally biased region" description="Low complexity" evidence="2">
    <location>
        <begin position="281"/>
        <end position="295"/>
    </location>
</feature>
<feature type="region of interest" description="Disordered" evidence="2">
    <location>
        <begin position="1140"/>
        <end position="1159"/>
    </location>
</feature>
<evidence type="ECO:0000256" key="1">
    <source>
        <dbReference type="SAM" id="Coils"/>
    </source>
</evidence>
<reference evidence="3" key="1">
    <citation type="submission" date="2022-10" db="EMBL/GenBank/DDBJ databases">
        <authorList>
            <person name="Chen Y."/>
            <person name="Dougan E. K."/>
            <person name="Chan C."/>
            <person name="Rhodes N."/>
            <person name="Thang M."/>
        </authorList>
    </citation>
    <scope>NUCLEOTIDE SEQUENCE</scope>
</reference>
<evidence type="ECO:0000256" key="2">
    <source>
        <dbReference type="SAM" id="MobiDB-lite"/>
    </source>
</evidence>
<feature type="compositionally biased region" description="Pro residues" evidence="2">
    <location>
        <begin position="182"/>
        <end position="192"/>
    </location>
</feature>
<dbReference type="OrthoDB" id="408095at2759"/>
<organism evidence="3">
    <name type="scientific">Cladocopium goreaui</name>
    <dbReference type="NCBI Taxonomy" id="2562237"/>
    <lineage>
        <taxon>Eukaryota</taxon>
        <taxon>Sar</taxon>
        <taxon>Alveolata</taxon>
        <taxon>Dinophyceae</taxon>
        <taxon>Suessiales</taxon>
        <taxon>Symbiodiniaceae</taxon>
        <taxon>Cladocopium</taxon>
    </lineage>
</organism>
<feature type="region of interest" description="Disordered" evidence="2">
    <location>
        <begin position="144"/>
        <end position="342"/>
    </location>
</feature>
<feature type="compositionally biased region" description="Basic residues" evidence="2">
    <location>
        <begin position="320"/>
        <end position="332"/>
    </location>
</feature>
<reference evidence="4" key="2">
    <citation type="submission" date="2024-04" db="EMBL/GenBank/DDBJ databases">
        <authorList>
            <person name="Chen Y."/>
            <person name="Shah S."/>
            <person name="Dougan E. K."/>
            <person name="Thang M."/>
            <person name="Chan C."/>
        </authorList>
    </citation>
    <scope>NUCLEOTIDE SEQUENCE [LARGE SCALE GENOMIC DNA]</scope>
</reference>
<dbReference type="EMBL" id="CAMXCT030003057">
    <property type="protein sequence ID" value="CAL4789479.1"/>
    <property type="molecule type" value="Genomic_DNA"/>
</dbReference>
<feature type="compositionally biased region" description="Basic and acidic residues" evidence="2">
    <location>
        <begin position="654"/>
        <end position="671"/>
    </location>
</feature>
<evidence type="ECO:0000313" key="5">
    <source>
        <dbReference type="Proteomes" id="UP001152797"/>
    </source>
</evidence>
<feature type="non-terminal residue" evidence="3">
    <location>
        <position position="1"/>
    </location>
</feature>
<feature type="compositionally biased region" description="Acidic residues" evidence="2">
    <location>
        <begin position="151"/>
        <end position="161"/>
    </location>
</feature>
<feature type="compositionally biased region" description="Basic and acidic residues" evidence="2">
    <location>
        <begin position="305"/>
        <end position="315"/>
    </location>
</feature>
<feature type="non-terminal residue" evidence="3">
    <location>
        <position position="1333"/>
    </location>
</feature>
<dbReference type="Proteomes" id="UP001152797">
    <property type="component" value="Unassembled WGS sequence"/>
</dbReference>
<evidence type="ECO:0000313" key="4">
    <source>
        <dbReference type="EMBL" id="CAL1155542.1"/>
    </source>
</evidence>
<dbReference type="EMBL" id="CAMXCT010003057">
    <property type="protein sequence ID" value="CAI4002167.1"/>
    <property type="molecule type" value="Genomic_DNA"/>
</dbReference>